<dbReference type="SUPFAM" id="SSF53254">
    <property type="entry name" value="Phosphoglycerate mutase-like"/>
    <property type="match status" value="1"/>
</dbReference>
<sequence>MARSSTDNKYAVINRPWLSRFAIARPSLTNRHIALALAVVALAAIGVWFFTAFKATHVVDLGAAGALKQSGLYAHWKQGEVVVMIRHAERCDRSTNPCMADAQGITLKGRDAAVAVGTGLKRLGFVDARMITSPKLRTQQTADLISGHVVRDEAWPNDCNGGFKNAVQAHKTVGENLILVTHSGCIDQFERKLGVPFNERASAYAEAVFVQVDGTHTPKILGSLNARQWADIDSEQLN</sequence>
<evidence type="ECO:0000256" key="1">
    <source>
        <dbReference type="SAM" id="Phobius"/>
    </source>
</evidence>
<evidence type="ECO:0000313" key="3">
    <source>
        <dbReference type="Proteomes" id="UP000183983"/>
    </source>
</evidence>
<accession>A0A1M7KS03</accession>
<dbReference type="EMBL" id="FRDA01000002">
    <property type="protein sequence ID" value="SHM68257.1"/>
    <property type="molecule type" value="Genomic_DNA"/>
</dbReference>
<dbReference type="RefSeq" id="WP_073162880.1">
    <property type="nucleotide sequence ID" value="NZ_FRDA01000002.1"/>
</dbReference>
<dbReference type="InterPro" id="IPR013078">
    <property type="entry name" value="His_Pase_superF_clade-1"/>
</dbReference>
<gene>
    <name evidence="2" type="ORF">SAMN05216593_102347</name>
</gene>
<dbReference type="InterPro" id="IPR029033">
    <property type="entry name" value="His_PPase_superfam"/>
</dbReference>
<dbReference type="Proteomes" id="UP000183983">
    <property type="component" value="Unassembled WGS sequence"/>
</dbReference>
<name>A0A1M7KS03_9PSED</name>
<keyword evidence="1" id="KW-0812">Transmembrane</keyword>
<protein>
    <submittedName>
        <fullName evidence="2">Histidine phosphatase superfamily (Branch 1)</fullName>
    </submittedName>
</protein>
<keyword evidence="1" id="KW-1133">Transmembrane helix</keyword>
<keyword evidence="1" id="KW-0472">Membrane</keyword>
<proteinExistence type="predicted"/>
<dbReference type="STRING" id="1190415.SAMN05216593_102347"/>
<dbReference type="Gene3D" id="3.40.50.1240">
    <property type="entry name" value="Phosphoglycerate mutase-like"/>
    <property type="match status" value="1"/>
</dbReference>
<organism evidence="2 3">
    <name type="scientific">Pseudomonas asturiensis</name>
    <dbReference type="NCBI Taxonomy" id="1190415"/>
    <lineage>
        <taxon>Bacteria</taxon>
        <taxon>Pseudomonadati</taxon>
        <taxon>Pseudomonadota</taxon>
        <taxon>Gammaproteobacteria</taxon>
        <taxon>Pseudomonadales</taxon>
        <taxon>Pseudomonadaceae</taxon>
        <taxon>Pseudomonas</taxon>
    </lineage>
</organism>
<reference evidence="2 3" key="1">
    <citation type="submission" date="2016-11" db="EMBL/GenBank/DDBJ databases">
        <authorList>
            <person name="Jaros S."/>
            <person name="Januszkiewicz K."/>
            <person name="Wedrychowicz H."/>
        </authorList>
    </citation>
    <scope>NUCLEOTIDE SEQUENCE [LARGE SCALE GENOMIC DNA]</scope>
    <source>
        <strain evidence="2 3">LMG 26898</strain>
    </source>
</reference>
<dbReference type="AlphaFoldDB" id="A0A1M7KS03"/>
<dbReference type="CDD" id="cd07067">
    <property type="entry name" value="HP_PGM_like"/>
    <property type="match status" value="1"/>
</dbReference>
<feature type="transmembrane region" description="Helical" evidence="1">
    <location>
        <begin position="33"/>
        <end position="53"/>
    </location>
</feature>
<evidence type="ECO:0000313" key="2">
    <source>
        <dbReference type="EMBL" id="SHM68257.1"/>
    </source>
</evidence>